<protein>
    <submittedName>
        <fullName evidence="2">DUF579</fullName>
    </submittedName>
</protein>
<dbReference type="InterPro" id="IPR021148">
    <property type="entry name" value="Polysacc_synth_dom"/>
</dbReference>
<dbReference type="PANTHER" id="PTHR13410">
    <property type="entry name" value="PROTEIN PBDC1"/>
    <property type="match status" value="1"/>
</dbReference>
<keyword evidence="3" id="KW-1185">Reference proteome</keyword>
<sequence length="170" mass="19673">MANIDISQELGVNEVMAAQSVLSRPAEEFGNDPSVEAVWAMKAFEHAEIYFNILCSVDPKALRLTKHDDLIYTKFREMFPDLDVQSINEDEMKSDQGKAKWRPFCEQFKEVVEDYSFGTLLRADVTMDYSEKNSILTSRIQFLAIEIARNREGHNNDIRSRFKPTKKDKK</sequence>
<dbReference type="Pfam" id="PF04669">
    <property type="entry name" value="PBDC1"/>
    <property type="match status" value="1"/>
</dbReference>
<reference evidence="2 3" key="1">
    <citation type="submission" date="2023-09" db="EMBL/GenBank/DDBJ databases">
        <title>Nesidiocoris tenuis whole genome shotgun sequence.</title>
        <authorList>
            <person name="Shibata T."/>
            <person name="Shimoda M."/>
            <person name="Kobayashi T."/>
            <person name="Uehara T."/>
        </authorList>
    </citation>
    <scope>NUCLEOTIDE SEQUENCE [LARGE SCALE GENOMIC DNA]</scope>
    <source>
        <strain evidence="2 3">Japan</strain>
    </source>
</reference>
<accession>A0ABN7BAZ1</accession>
<dbReference type="InterPro" id="IPR008476">
    <property type="entry name" value="PBDC1_metazoa/fungi"/>
</dbReference>
<evidence type="ECO:0000259" key="1">
    <source>
        <dbReference type="Pfam" id="PF04669"/>
    </source>
</evidence>
<evidence type="ECO:0000313" key="3">
    <source>
        <dbReference type="Proteomes" id="UP001307889"/>
    </source>
</evidence>
<gene>
    <name evidence="2" type="ORF">NTJ_14372</name>
</gene>
<proteinExistence type="predicted"/>
<evidence type="ECO:0000313" key="2">
    <source>
        <dbReference type="EMBL" id="BET01556.1"/>
    </source>
</evidence>
<dbReference type="Gene3D" id="1.10.3560.10">
    <property type="entry name" value="yst0336 like domain"/>
    <property type="match status" value="1"/>
</dbReference>
<name>A0ABN7BAZ1_9HEMI</name>
<dbReference type="EMBL" id="AP028921">
    <property type="protein sequence ID" value="BET01556.1"/>
    <property type="molecule type" value="Genomic_DNA"/>
</dbReference>
<dbReference type="Proteomes" id="UP001307889">
    <property type="component" value="Chromosome 13"/>
</dbReference>
<organism evidence="2 3">
    <name type="scientific">Nesidiocoris tenuis</name>
    <dbReference type="NCBI Taxonomy" id="355587"/>
    <lineage>
        <taxon>Eukaryota</taxon>
        <taxon>Metazoa</taxon>
        <taxon>Ecdysozoa</taxon>
        <taxon>Arthropoda</taxon>
        <taxon>Hexapoda</taxon>
        <taxon>Insecta</taxon>
        <taxon>Pterygota</taxon>
        <taxon>Neoptera</taxon>
        <taxon>Paraneoptera</taxon>
        <taxon>Hemiptera</taxon>
        <taxon>Heteroptera</taxon>
        <taxon>Panheteroptera</taxon>
        <taxon>Cimicomorpha</taxon>
        <taxon>Miridae</taxon>
        <taxon>Dicyphina</taxon>
        <taxon>Nesidiocoris</taxon>
    </lineage>
</organism>
<feature type="domain" description="Polysaccharide biosynthesis" evidence="1">
    <location>
        <begin position="35"/>
        <end position="158"/>
    </location>
</feature>
<dbReference type="PANTHER" id="PTHR13410:SF9">
    <property type="entry name" value="PROTEIN PBDC1"/>
    <property type="match status" value="1"/>
</dbReference>
<dbReference type="InterPro" id="IPR023139">
    <property type="entry name" value="PBDC1-like_dom_sf"/>
</dbReference>